<evidence type="ECO:0000313" key="10">
    <source>
        <dbReference type="EMBL" id="OGG76318.1"/>
    </source>
</evidence>
<evidence type="ECO:0000256" key="4">
    <source>
        <dbReference type="ARBA" id="ARBA00022519"/>
    </source>
</evidence>
<keyword evidence="5 8" id="KW-0812">Transmembrane</keyword>
<dbReference type="EMBL" id="MFMD01000034">
    <property type="protein sequence ID" value="OGG76318.1"/>
    <property type="molecule type" value="Genomic_DNA"/>
</dbReference>
<feature type="domain" description="Type II secretion system protein GspF" evidence="9">
    <location>
        <begin position="69"/>
        <end position="191"/>
    </location>
</feature>
<dbReference type="InterPro" id="IPR042094">
    <property type="entry name" value="T2SS_GspF_sf"/>
</dbReference>
<keyword evidence="7 8" id="KW-0472">Membrane</keyword>
<dbReference type="Pfam" id="PF00482">
    <property type="entry name" value="T2SSF"/>
    <property type="match status" value="2"/>
</dbReference>
<dbReference type="GO" id="GO:0005886">
    <property type="term" value="C:plasma membrane"/>
    <property type="evidence" value="ECO:0007669"/>
    <property type="project" value="UniProtKB-SubCell"/>
</dbReference>
<dbReference type="PANTHER" id="PTHR30012">
    <property type="entry name" value="GENERAL SECRETION PATHWAY PROTEIN"/>
    <property type="match status" value="1"/>
</dbReference>
<evidence type="ECO:0000313" key="11">
    <source>
        <dbReference type="Proteomes" id="UP000176714"/>
    </source>
</evidence>
<evidence type="ECO:0000256" key="1">
    <source>
        <dbReference type="ARBA" id="ARBA00004429"/>
    </source>
</evidence>
<evidence type="ECO:0000256" key="2">
    <source>
        <dbReference type="ARBA" id="ARBA00005745"/>
    </source>
</evidence>
<evidence type="ECO:0000256" key="7">
    <source>
        <dbReference type="ARBA" id="ARBA00023136"/>
    </source>
</evidence>
<dbReference type="InterPro" id="IPR018076">
    <property type="entry name" value="T2SS_GspF_dom"/>
</dbReference>
<comment type="caution">
    <text evidence="10">The sequence shown here is derived from an EMBL/GenBank/DDBJ whole genome shotgun (WGS) entry which is preliminary data.</text>
</comment>
<evidence type="ECO:0000256" key="5">
    <source>
        <dbReference type="ARBA" id="ARBA00022692"/>
    </source>
</evidence>
<feature type="transmembrane region" description="Helical" evidence="8">
    <location>
        <begin position="210"/>
        <end position="237"/>
    </location>
</feature>
<protein>
    <recommendedName>
        <fullName evidence="9">Type II secretion system protein GspF domain-containing protein</fullName>
    </recommendedName>
</protein>
<dbReference type="InterPro" id="IPR003004">
    <property type="entry name" value="GspF/PilC"/>
</dbReference>
<dbReference type="Gene3D" id="1.20.81.30">
    <property type="entry name" value="Type II secretion system (T2SS), domain F"/>
    <property type="match status" value="2"/>
</dbReference>
<evidence type="ECO:0000256" key="3">
    <source>
        <dbReference type="ARBA" id="ARBA00022475"/>
    </source>
</evidence>
<gene>
    <name evidence="10" type="ORF">A2950_01815</name>
</gene>
<organism evidence="10 11">
    <name type="scientific">Candidatus Kaiserbacteria bacterium RIFCSPLOWO2_01_FULL_55_19</name>
    <dbReference type="NCBI Taxonomy" id="1798516"/>
    <lineage>
        <taxon>Bacteria</taxon>
        <taxon>Candidatus Kaiseribacteriota</taxon>
    </lineage>
</organism>
<name>A0A1F6ERR3_9BACT</name>
<feature type="domain" description="Type II secretion system protein GspF" evidence="9">
    <location>
        <begin position="272"/>
        <end position="393"/>
    </location>
</feature>
<keyword evidence="4" id="KW-0997">Cell inner membrane</keyword>
<feature type="transmembrane region" description="Helical" evidence="8">
    <location>
        <begin position="167"/>
        <end position="190"/>
    </location>
</feature>
<keyword evidence="6 8" id="KW-1133">Transmembrane helix</keyword>
<dbReference type="Proteomes" id="UP000176714">
    <property type="component" value="Unassembled WGS sequence"/>
</dbReference>
<keyword evidence="3" id="KW-1003">Cell membrane</keyword>
<reference evidence="10 11" key="1">
    <citation type="journal article" date="2016" name="Nat. Commun.">
        <title>Thousands of microbial genomes shed light on interconnected biogeochemical processes in an aquifer system.</title>
        <authorList>
            <person name="Anantharaman K."/>
            <person name="Brown C.T."/>
            <person name="Hug L.A."/>
            <person name="Sharon I."/>
            <person name="Castelle C.J."/>
            <person name="Probst A.J."/>
            <person name="Thomas B.C."/>
            <person name="Singh A."/>
            <person name="Wilkins M.J."/>
            <person name="Karaoz U."/>
            <person name="Brodie E.L."/>
            <person name="Williams K.H."/>
            <person name="Hubbard S.S."/>
            <person name="Banfield J.F."/>
        </authorList>
    </citation>
    <scope>NUCLEOTIDE SEQUENCE [LARGE SCALE GENOMIC DNA]</scope>
</reference>
<dbReference type="AlphaFoldDB" id="A0A1F6ERR3"/>
<dbReference type="PANTHER" id="PTHR30012:SF0">
    <property type="entry name" value="TYPE II SECRETION SYSTEM PROTEIN F-RELATED"/>
    <property type="match status" value="1"/>
</dbReference>
<dbReference type="STRING" id="1798516.A2950_01815"/>
<comment type="subcellular location">
    <subcellularLocation>
        <location evidence="1">Cell inner membrane</location>
        <topology evidence="1">Multi-pass membrane protein</topology>
    </subcellularLocation>
</comment>
<feature type="transmembrane region" description="Helical" evidence="8">
    <location>
        <begin position="374"/>
        <end position="395"/>
    </location>
</feature>
<accession>A0A1F6ERR3</accession>
<comment type="similarity">
    <text evidence="2">Belongs to the GSP F family.</text>
</comment>
<evidence type="ECO:0000256" key="8">
    <source>
        <dbReference type="SAM" id="Phobius"/>
    </source>
</evidence>
<dbReference type="PRINTS" id="PR00812">
    <property type="entry name" value="BCTERIALGSPF"/>
</dbReference>
<dbReference type="FunFam" id="1.20.81.30:FF:000001">
    <property type="entry name" value="Type II secretion system protein F"/>
    <property type="match status" value="1"/>
</dbReference>
<proteinExistence type="inferred from homology"/>
<evidence type="ECO:0000259" key="9">
    <source>
        <dbReference type="Pfam" id="PF00482"/>
    </source>
</evidence>
<evidence type="ECO:0000256" key="6">
    <source>
        <dbReference type="ARBA" id="ARBA00022989"/>
    </source>
</evidence>
<sequence>MLFKYRAIDQDGHEREGSIEASSKEVAISALQRRNLIVSAIDSAEKSPWFDIELSFLNRVSNKEIVILSRQIATLFEAQVSALRVFRLLASEVDNPRLATILSTVGDDVQGGSPISKALSRHPEVFSGFYVNMVHAGEESGKLSVTFNYLADYLDRSYDLINKAQNALIYPIFVILVFFGVMALMLTLVIPKISAVLLDSGQAIPIYTKLVIGFSNILVQYGIFMLIALIAGGFYVWQLGKTESGKLVLDRMKLSIPYVGDLYKKLYLSRIADNLSTMLLSGVSVIEAIDITGSVVDNAAYTKVLHEVAQEVKGGSAISDAFGRHAEIPGIMIAMTKVGEETGELGKILTTLAKFYNREVSNAVDTLVGLIEPIMIVLLGLGVGILLAAVLLPIYNLAGSI</sequence>